<keyword evidence="3" id="KW-0812">Transmembrane</keyword>
<feature type="transmembrane region" description="Helical" evidence="3">
    <location>
        <begin position="80"/>
        <end position="102"/>
    </location>
</feature>
<dbReference type="InterPro" id="IPR003765">
    <property type="entry name" value="NO3_reductase_chaperone_NarJ"/>
</dbReference>
<sequence length="375" mass="38961">MPRRPDAPPGPVHEELLGLSATALTFAGSYPALLAGGLVLGMTGATFAPGMPLATAGFLAMAAALGLGNGAVFANLGRAVLAASVGSATGVVGASGGLGGFLPPIVNRAATDRPLNDALPGPGRVSGDLRTPHQKRGRAASRRSSRPATASTTRLEPGRQGPARRAVPQAQGGLVSDRAIHMTASVLLGHPDERLVEALPLLTMTVDRLPPGEAAARLRAFLTHLATTPLPRLAEHYVATFGPERRCCPCLTSYAYGDTRQRGMALLRFEHAFREAGFEPAGGEPPDHLAVICELSARGGVAQAGRLLREHRAAVETLHRALREERSPYADVVAAVVATLPPPSARERAAALRQAQEGPPEEQAGLEPYAAGEPR</sequence>
<accession>A0ABT1K8R3</accession>
<dbReference type="NCBIfam" id="TIGR00684">
    <property type="entry name" value="narJ"/>
    <property type="match status" value="1"/>
</dbReference>
<dbReference type="EMBL" id="JAMZEC010000001">
    <property type="protein sequence ID" value="MCP2350067.1"/>
    <property type="molecule type" value="Genomic_DNA"/>
</dbReference>
<name>A0ABT1K8R3_9ACTN</name>
<dbReference type="InterPro" id="IPR036259">
    <property type="entry name" value="MFS_trans_sf"/>
</dbReference>
<dbReference type="PANTHER" id="PTHR43680:SF2">
    <property type="entry name" value="NITRATE REDUCTASE MOLYBDENUM COFACTOR ASSEMBLY CHAPERONE NARJ"/>
    <property type="match status" value="1"/>
</dbReference>
<dbReference type="InterPro" id="IPR020945">
    <property type="entry name" value="DMSO/NO3_reduct_chaperone"/>
</dbReference>
<feature type="transmembrane region" description="Helical" evidence="3">
    <location>
        <begin position="53"/>
        <end position="74"/>
    </location>
</feature>
<dbReference type="InterPro" id="IPR036411">
    <property type="entry name" value="TorD-like_sf"/>
</dbReference>
<feature type="region of interest" description="Disordered" evidence="2">
    <location>
        <begin position="345"/>
        <end position="375"/>
    </location>
</feature>
<dbReference type="Gene3D" id="1.10.3480.10">
    <property type="entry name" value="TorD-like"/>
    <property type="match status" value="1"/>
</dbReference>
<evidence type="ECO:0000256" key="2">
    <source>
        <dbReference type="SAM" id="MobiDB-lite"/>
    </source>
</evidence>
<dbReference type="SUPFAM" id="SSF89155">
    <property type="entry name" value="TorD-like"/>
    <property type="match status" value="1"/>
</dbReference>
<keyword evidence="5" id="KW-1185">Reference proteome</keyword>
<dbReference type="Gene3D" id="1.20.1250.20">
    <property type="entry name" value="MFS general substrate transporter like domains"/>
    <property type="match status" value="1"/>
</dbReference>
<protein>
    <submittedName>
        <fullName evidence="4">Nitrate reductase molybdenum cofactor assembly chaperone</fullName>
    </submittedName>
</protein>
<feature type="region of interest" description="Disordered" evidence="2">
    <location>
        <begin position="113"/>
        <end position="172"/>
    </location>
</feature>
<organism evidence="4 5">
    <name type="scientific">Nonomuraea roseoviolacea subsp. carminata</name>
    <dbReference type="NCBI Taxonomy" id="160689"/>
    <lineage>
        <taxon>Bacteria</taxon>
        <taxon>Bacillati</taxon>
        <taxon>Actinomycetota</taxon>
        <taxon>Actinomycetes</taxon>
        <taxon>Streptosporangiales</taxon>
        <taxon>Streptosporangiaceae</taxon>
        <taxon>Nonomuraea</taxon>
    </lineage>
</organism>
<feature type="transmembrane region" description="Helical" evidence="3">
    <location>
        <begin position="20"/>
        <end position="41"/>
    </location>
</feature>
<evidence type="ECO:0000313" key="4">
    <source>
        <dbReference type="EMBL" id="MCP2350067.1"/>
    </source>
</evidence>
<evidence type="ECO:0000313" key="5">
    <source>
        <dbReference type="Proteomes" id="UP001320766"/>
    </source>
</evidence>
<evidence type="ECO:0000256" key="1">
    <source>
        <dbReference type="ARBA" id="ARBA00023063"/>
    </source>
</evidence>
<dbReference type="Proteomes" id="UP001320766">
    <property type="component" value="Unassembled WGS sequence"/>
</dbReference>
<evidence type="ECO:0000256" key="3">
    <source>
        <dbReference type="SAM" id="Phobius"/>
    </source>
</evidence>
<dbReference type="RefSeq" id="WP_253775133.1">
    <property type="nucleotide sequence ID" value="NZ_BAAAVE010000051.1"/>
</dbReference>
<feature type="compositionally biased region" description="Basic residues" evidence="2">
    <location>
        <begin position="132"/>
        <end position="145"/>
    </location>
</feature>
<dbReference type="Pfam" id="PF02613">
    <property type="entry name" value="Nitrate_red_del"/>
    <property type="match status" value="1"/>
</dbReference>
<comment type="caution">
    <text evidence="4">The sequence shown here is derived from an EMBL/GenBank/DDBJ whole genome shotgun (WGS) entry which is preliminary data.</text>
</comment>
<keyword evidence="3" id="KW-1133">Transmembrane helix</keyword>
<keyword evidence="1" id="KW-0534">Nitrate assimilation</keyword>
<gene>
    <name evidence="4" type="ORF">HD595_006189</name>
</gene>
<keyword evidence="3" id="KW-0472">Membrane</keyword>
<dbReference type="PANTHER" id="PTHR43680">
    <property type="entry name" value="NITRATE REDUCTASE MOLYBDENUM COFACTOR ASSEMBLY CHAPERONE"/>
    <property type="match status" value="1"/>
</dbReference>
<reference evidence="4 5" key="1">
    <citation type="submission" date="2022-06" db="EMBL/GenBank/DDBJ databases">
        <title>Sequencing the genomes of 1000 actinobacteria strains.</title>
        <authorList>
            <person name="Klenk H.-P."/>
        </authorList>
    </citation>
    <scope>NUCLEOTIDE SEQUENCE [LARGE SCALE GENOMIC DNA]</scope>
    <source>
        <strain evidence="4 5">DSM 44170</strain>
    </source>
</reference>
<proteinExistence type="predicted"/>